<dbReference type="KEGG" id="dori:FH5T_17505"/>
<evidence type="ECO:0000313" key="4">
    <source>
        <dbReference type="Proteomes" id="UP000181981"/>
    </source>
</evidence>
<organism evidence="2 4">
    <name type="scientific">Draconibacterium orientale</name>
    <dbReference type="NCBI Taxonomy" id="1168034"/>
    <lineage>
        <taxon>Bacteria</taxon>
        <taxon>Pseudomonadati</taxon>
        <taxon>Bacteroidota</taxon>
        <taxon>Bacteroidia</taxon>
        <taxon>Marinilabiliales</taxon>
        <taxon>Prolixibacteraceae</taxon>
        <taxon>Draconibacterium</taxon>
    </lineage>
</organism>
<dbReference type="OrthoDB" id="596204at2"/>
<gene>
    <name evidence="1" type="ORF">FH5T_17505</name>
    <name evidence="2" type="ORF">SAMN05444285_101175</name>
</gene>
<dbReference type="Proteomes" id="UP000181981">
    <property type="component" value="Unassembled WGS sequence"/>
</dbReference>
<protein>
    <submittedName>
        <fullName evidence="2">Uncharacterized protein</fullName>
    </submittedName>
</protein>
<proteinExistence type="predicted"/>
<dbReference type="HOGENOM" id="CLU_327533_0_0_10"/>
<keyword evidence="3" id="KW-1185">Reference proteome</keyword>
<dbReference type="Proteomes" id="UP000023772">
    <property type="component" value="Chromosome"/>
</dbReference>
<dbReference type="AlphaFoldDB" id="X5DLT9"/>
<dbReference type="STRING" id="1168034.FH5T_17505"/>
<evidence type="ECO:0000313" key="3">
    <source>
        <dbReference type="Proteomes" id="UP000023772"/>
    </source>
</evidence>
<dbReference type="eggNOG" id="COG0419">
    <property type="taxonomic scope" value="Bacteria"/>
</dbReference>
<reference evidence="1 3" key="1">
    <citation type="submission" date="2014-03" db="EMBL/GenBank/DDBJ databases">
        <title>Complete genome sequence of a deeply braunched marine Bacteroidia bacterium Draconibacterium orientale type strain FH5T.</title>
        <authorList>
            <person name="Li X."/>
            <person name="Wang X."/>
            <person name="Xie Z."/>
            <person name="Du Z."/>
            <person name="Chen G."/>
        </authorList>
    </citation>
    <scope>NUCLEOTIDE SEQUENCE [LARGE SCALE GENOMIC DNA]</scope>
    <source>
        <strain evidence="1 3">FH5</strain>
    </source>
</reference>
<dbReference type="EMBL" id="CP007451">
    <property type="protein sequence ID" value="AHW62209.1"/>
    <property type="molecule type" value="Genomic_DNA"/>
</dbReference>
<sequence length="871" mass="100147">MESKLAKITNGYHTFIENQVLTAEQLNEFVNYLDDQNRLSKVFLHGVGIVCGFPVKMSQPAENGPLNSDNDNTVEIGQGVGLTTDGDLLQLKKASQIIDGSVTYTHYKKFTDEVAEYEPFREDSEVIDMWEIFPESGDNRTKLNNLKLDDKIALLYIESYEDGGNLCTSIDCDNQGIKQVQNLRVLLVTEKGAEQIIKNDSVFTWHNVPELYTQLPEIKLPRISLLNVDSLAAFRQSFLAAFSQTVITNLKDGYEAILDLFGLPSVSTKIDELLKLNLSAINSMVDFQYRYDLLADLIDTYNEIKKLLLHINVECSPAIDSFPKHLLLGRLQETEPYKTFRHRVYKSPLSATEQFNRSKIKSLILRAQHLLNNYNVTLNESVQEIRITPSQLNGELGCKAIPFYYNLDAGFLETWSFEKTTNLKQNYNLSYSTDVLANVPEVQSPLQFSTDEFNFYRIEGHLGLDAEACENEIDNLLRTNGLDFKCRIIPLDDTENPFAQFLKKHSQAVHRGGVVKGGTFLLVAQQNKVVSDLFLPYRIIEETAQNDCCSLMECTYPWISSLKYLNNLARSTKGTQSRNKVMPKEYVLQVVEYRINRQNLINGTTTIRIPLQQIFLRRIHAITEALNTRFDKGVVFDFNESQKRFVITRAKEDSFVIRLRDVTLNYSNPIYTYSNKGMFRNNLVFRADAMRCRDLKKYNPTFYEALQGKIAPVNKDDDYGKFNDKWAKWNVLKERIKTHPEIVRLKLTRMISSASELPGEIKRQLRTLKADFQQRTETDLQFKLDGDWVTGDWVNSTMLDFYKANKKNTHDDLVLFVQLRKYLHSETGVTKLSIYLTNELYTNNFDELIERYSGFADIYFGTPTGENAIDL</sequence>
<accession>X5DLT9</accession>
<dbReference type="EMBL" id="FOHT01000001">
    <property type="protein sequence ID" value="SES68016.1"/>
    <property type="molecule type" value="Genomic_DNA"/>
</dbReference>
<evidence type="ECO:0000313" key="1">
    <source>
        <dbReference type="EMBL" id="AHW62209.1"/>
    </source>
</evidence>
<name>X5DLT9_9BACT</name>
<dbReference type="RefSeq" id="WP_038561321.1">
    <property type="nucleotide sequence ID" value="NZ_FOHT01000001.1"/>
</dbReference>
<evidence type="ECO:0000313" key="2">
    <source>
        <dbReference type="EMBL" id="SES68016.1"/>
    </source>
</evidence>
<reference evidence="2 4" key="2">
    <citation type="submission" date="2016-10" db="EMBL/GenBank/DDBJ databases">
        <authorList>
            <person name="de Groot N.N."/>
        </authorList>
    </citation>
    <scope>NUCLEOTIDE SEQUENCE [LARGE SCALE GENOMIC DNA]</scope>
    <source>
        <strain evidence="2 4">DSM 25947</strain>
    </source>
</reference>